<dbReference type="InterPro" id="IPR036846">
    <property type="entry name" value="GM2-AP_sf"/>
</dbReference>
<organism>
    <name type="scientific">Culex quinquefasciatus</name>
    <name type="common">Southern house mosquito</name>
    <name type="synonym">Culex pungens</name>
    <dbReference type="NCBI Taxonomy" id="7176"/>
    <lineage>
        <taxon>Eukaryota</taxon>
        <taxon>Metazoa</taxon>
        <taxon>Ecdysozoa</taxon>
        <taxon>Arthropoda</taxon>
        <taxon>Hexapoda</taxon>
        <taxon>Insecta</taxon>
        <taxon>Pterygota</taxon>
        <taxon>Neoptera</taxon>
        <taxon>Endopterygota</taxon>
        <taxon>Diptera</taxon>
        <taxon>Nematocera</taxon>
        <taxon>Culicoidea</taxon>
        <taxon>Culicidae</taxon>
        <taxon>Culicinae</taxon>
        <taxon>Culicini</taxon>
        <taxon>Culex</taxon>
        <taxon>Culex</taxon>
    </lineage>
</organism>
<dbReference type="OMA" id="GAWRSFK"/>
<evidence type="ECO:0000313" key="4">
    <source>
        <dbReference type="Proteomes" id="UP000002320"/>
    </source>
</evidence>
<name>B0WU97_CULQU</name>
<dbReference type="VEuPathDB" id="VectorBase:CPIJ011009"/>
<evidence type="ECO:0000313" key="2">
    <source>
        <dbReference type="EMBL" id="EDS34868.1"/>
    </source>
</evidence>
<dbReference type="VEuPathDB" id="VectorBase:CQUJHB012407"/>
<dbReference type="Proteomes" id="UP000002320">
    <property type="component" value="Unassembled WGS sequence"/>
</dbReference>
<keyword evidence="1" id="KW-0732">Signal</keyword>
<reference evidence="2" key="1">
    <citation type="submission" date="2007-03" db="EMBL/GenBank/DDBJ databases">
        <title>Annotation of Culex pipiens quinquefasciatus.</title>
        <authorList>
            <consortium name="The Broad Institute Genome Sequencing Platform"/>
            <person name="Atkinson P.W."/>
            <person name="Hemingway J."/>
            <person name="Christensen B.M."/>
            <person name="Higgs S."/>
            <person name="Kodira C."/>
            <person name="Hannick L."/>
            <person name="Megy K."/>
            <person name="O'Leary S."/>
            <person name="Pearson M."/>
            <person name="Haas B.J."/>
            <person name="Mauceli E."/>
            <person name="Wortman J.R."/>
            <person name="Lee N.H."/>
            <person name="Guigo R."/>
            <person name="Stanke M."/>
            <person name="Alvarado L."/>
            <person name="Amedeo P."/>
            <person name="Antoine C.H."/>
            <person name="Arensburger P."/>
            <person name="Bidwell S.L."/>
            <person name="Crawford M."/>
            <person name="Camaro F."/>
            <person name="Devon K."/>
            <person name="Engels R."/>
            <person name="Hammond M."/>
            <person name="Howarth C."/>
            <person name="Koehrsen M."/>
            <person name="Lawson D."/>
            <person name="Montgomery P."/>
            <person name="Nene V."/>
            <person name="Nusbaum C."/>
            <person name="Puiu D."/>
            <person name="Romero-Severson J."/>
            <person name="Severson D.W."/>
            <person name="Shumway M."/>
            <person name="Sisk P."/>
            <person name="Stolte C."/>
            <person name="Zeng Q."/>
            <person name="Eisenstadt E."/>
            <person name="Fraser-Liggett C."/>
            <person name="Strausberg R."/>
            <person name="Galagan J."/>
            <person name="Birren B."/>
            <person name="Collins F.H."/>
        </authorList>
    </citation>
    <scope>NUCLEOTIDE SEQUENCE [LARGE SCALE GENOMIC DNA]</scope>
    <source>
        <strain evidence="2">JHB</strain>
    </source>
</reference>
<evidence type="ECO:0000313" key="3">
    <source>
        <dbReference type="EnsemblMetazoa" id="CPIJ011009-PA"/>
    </source>
</evidence>
<accession>B0WU97</accession>
<proteinExistence type="predicted"/>
<dbReference type="OrthoDB" id="8186735at2759"/>
<dbReference type="EnsemblMetazoa" id="CPIJ011009-RA">
    <property type="protein sequence ID" value="CPIJ011009-PA"/>
    <property type="gene ID" value="CPIJ011009"/>
</dbReference>
<reference evidence="3" key="2">
    <citation type="submission" date="2020-05" db="UniProtKB">
        <authorList>
            <consortium name="EnsemblMetazoa"/>
        </authorList>
    </citation>
    <scope>IDENTIFICATION</scope>
    <source>
        <strain evidence="3">JHB</strain>
    </source>
</reference>
<dbReference type="InterPro" id="IPR010512">
    <property type="entry name" value="DUF1091"/>
</dbReference>
<dbReference type="EMBL" id="DS232102">
    <property type="protein sequence ID" value="EDS34868.1"/>
    <property type="molecule type" value="Genomic_DNA"/>
</dbReference>
<dbReference type="KEGG" id="cqu:CpipJ_CPIJ011009"/>
<dbReference type="Pfam" id="PF06477">
    <property type="entry name" value="DUF1091"/>
    <property type="match status" value="1"/>
</dbReference>
<sequence>MLPYDRPRDGLTGFNYAKVFITLRNGTDSSSRSSTVVDIDALIYQNISHGLQLRMDLAAREAGSDHQYLTLLESTVDVCARDSSDDLLVSMMMDEMNKYGNLTIECPFKTGNYAVRNFHIDTNNTLIRLAPPGEYRVGIDVRHKVESRSVLVPVFGIEFYANIFVVEH</sequence>
<dbReference type="PANTHER" id="PTHR20898">
    <property type="entry name" value="DAEDALUS ON 3-RELATED-RELATED"/>
    <property type="match status" value="1"/>
</dbReference>
<dbReference type="SMART" id="SM00697">
    <property type="entry name" value="DM8"/>
    <property type="match status" value="1"/>
</dbReference>
<dbReference type="Gene3D" id="2.70.220.10">
    <property type="entry name" value="Ganglioside GM2 activator"/>
    <property type="match status" value="1"/>
</dbReference>
<evidence type="ECO:0000256" key="1">
    <source>
        <dbReference type="ARBA" id="ARBA00022729"/>
    </source>
</evidence>
<dbReference type="InParanoid" id="B0WU97"/>
<gene>
    <name evidence="3" type="primary">6043287</name>
    <name evidence="2" type="ORF">CpipJ_CPIJ011009</name>
</gene>
<dbReference type="AlphaFoldDB" id="B0WU97"/>
<dbReference type="eggNOG" id="ENOG502TA7G">
    <property type="taxonomic scope" value="Eukaryota"/>
</dbReference>
<keyword evidence="4" id="KW-1185">Reference proteome</keyword>
<protein>
    <submittedName>
        <fullName evidence="2 3">17.3 kDa secreted salivary protein</fullName>
    </submittedName>
</protein>
<dbReference type="HOGENOM" id="CLU_1588133_0_0_1"/>